<dbReference type="Pfam" id="PF00107">
    <property type="entry name" value="ADH_zinc_N"/>
    <property type="match status" value="1"/>
</dbReference>
<dbReference type="EMBL" id="GL832967">
    <property type="protein sequence ID" value="EGD74043.1"/>
    <property type="molecule type" value="Genomic_DNA"/>
</dbReference>
<sequence length="341" mass="36369">MTMKALVLAKKGHPTANFHLKEDVKKPTLGADDKDKTSILIKVVATALNPVDWKMADQGFLTHEYPIVLGCDVAGEVIGVGQDVKRFKVGDKIAAFTPLGTRDCGGFAQYCKCPEELVLHVPEGMPFDKACTLPVGMLTAGLGLFHSMKLPLPSKASGLEDKWLLVWGASSVVGLFCVQLAKACGLKVVATASKRNFELVKTYGADAVFDYHSASVIDDIKAACNDTLTLAFDAVGKVDEAASALNTTQPCMVSSCAGALSKETKNVTFETTMLGDIYLPHSAEKYAALAKDIQEYEKLISTGVVKPPHLTVLNGLDKVVEGLDMLANHKVSGQKLVVSLA</sequence>
<dbReference type="AlphaFoldDB" id="F2UB29"/>
<dbReference type="OMA" id="YDYKDAQ"/>
<dbReference type="Gene3D" id="3.90.180.10">
    <property type="entry name" value="Medium-chain alcohol dehydrogenases, catalytic domain"/>
    <property type="match status" value="1"/>
</dbReference>
<dbReference type="PANTHER" id="PTHR45348:SF2">
    <property type="entry name" value="ZINC-TYPE ALCOHOL DEHYDROGENASE-LIKE PROTEIN C2E1P3.01"/>
    <property type="match status" value="1"/>
</dbReference>
<dbReference type="InterPro" id="IPR013154">
    <property type="entry name" value="ADH-like_N"/>
</dbReference>
<evidence type="ECO:0000259" key="1">
    <source>
        <dbReference type="SMART" id="SM00829"/>
    </source>
</evidence>
<name>F2UB29_SALR5</name>
<protein>
    <submittedName>
        <fullName evidence="2">Zinc-binding oxidoreductase CipB</fullName>
    </submittedName>
</protein>
<dbReference type="CDD" id="cd08249">
    <property type="entry name" value="enoyl_reductase_like"/>
    <property type="match status" value="1"/>
</dbReference>
<dbReference type="InterPro" id="IPR013149">
    <property type="entry name" value="ADH-like_C"/>
</dbReference>
<organism evidence="3">
    <name type="scientific">Salpingoeca rosetta (strain ATCC 50818 / BSB-021)</name>
    <dbReference type="NCBI Taxonomy" id="946362"/>
    <lineage>
        <taxon>Eukaryota</taxon>
        <taxon>Choanoflagellata</taxon>
        <taxon>Craspedida</taxon>
        <taxon>Salpingoecidae</taxon>
        <taxon>Salpingoeca</taxon>
    </lineage>
</organism>
<reference evidence="2" key="1">
    <citation type="submission" date="2009-08" db="EMBL/GenBank/DDBJ databases">
        <title>Annotation of Salpingoeca rosetta.</title>
        <authorList>
            <consortium name="The Broad Institute Genome Sequencing Platform"/>
            <person name="Russ C."/>
            <person name="Cuomo C."/>
            <person name="Burger G."/>
            <person name="Gray M.W."/>
            <person name="Holland P.W.H."/>
            <person name="King N."/>
            <person name="Lang F.B.F."/>
            <person name="Roger A.J."/>
            <person name="Ruiz-Trillo I."/>
            <person name="Young S.K."/>
            <person name="Zeng Q."/>
            <person name="Gargeya S."/>
            <person name="Alvarado L."/>
            <person name="Berlin A."/>
            <person name="Chapman S.B."/>
            <person name="Chen Z."/>
            <person name="Freedman E."/>
            <person name="Gellesch M."/>
            <person name="Goldberg J."/>
            <person name="Griggs A."/>
            <person name="Gujja S."/>
            <person name="Heilman E."/>
            <person name="Heiman D."/>
            <person name="Howarth C."/>
            <person name="Mehta T."/>
            <person name="Neiman D."/>
            <person name="Pearson M."/>
            <person name="Roberts A."/>
            <person name="Saif S."/>
            <person name="Shea T."/>
            <person name="Shenoy N."/>
            <person name="Sisk P."/>
            <person name="Stolte C."/>
            <person name="Sykes S."/>
            <person name="White J."/>
            <person name="Yandava C."/>
            <person name="Haas B."/>
            <person name="Nusbaum C."/>
            <person name="Birren B."/>
        </authorList>
    </citation>
    <scope>NUCLEOTIDE SEQUENCE [LARGE SCALE GENOMIC DNA]</scope>
    <source>
        <strain evidence="2">ATCC 50818</strain>
    </source>
</reference>
<keyword evidence="3" id="KW-1185">Reference proteome</keyword>
<dbReference type="eggNOG" id="KOG1198">
    <property type="taxonomic scope" value="Eukaryota"/>
</dbReference>
<feature type="domain" description="Enoyl reductase (ER)" evidence="1">
    <location>
        <begin position="13"/>
        <end position="338"/>
    </location>
</feature>
<dbReference type="InParanoid" id="F2UB29"/>
<proteinExistence type="predicted"/>
<dbReference type="OrthoDB" id="10257049at2759"/>
<dbReference type="InterPro" id="IPR020843">
    <property type="entry name" value="ER"/>
</dbReference>
<dbReference type="Pfam" id="PF08240">
    <property type="entry name" value="ADH_N"/>
    <property type="match status" value="1"/>
</dbReference>
<accession>F2UB29</accession>
<dbReference type="InterPro" id="IPR047122">
    <property type="entry name" value="Trans-enoyl_RdTase-like"/>
</dbReference>
<dbReference type="SUPFAM" id="SSF50129">
    <property type="entry name" value="GroES-like"/>
    <property type="match status" value="1"/>
</dbReference>
<dbReference type="STRING" id="946362.F2UB29"/>
<dbReference type="SMART" id="SM00829">
    <property type="entry name" value="PKS_ER"/>
    <property type="match status" value="1"/>
</dbReference>
<dbReference type="Gene3D" id="3.40.50.720">
    <property type="entry name" value="NAD(P)-binding Rossmann-like Domain"/>
    <property type="match status" value="1"/>
</dbReference>
<dbReference type="RefSeq" id="XP_004993605.1">
    <property type="nucleotide sequence ID" value="XM_004993548.1"/>
</dbReference>
<dbReference type="GeneID" id="16074180"/>
<evidence type="ECO:0000313" key="3">
    <source>
        <dbReference type="Proteomes" id="UP000007799"/>
    </source>
</evidence>
<dbReference type="PANTHER" id="PTHR45348">
    <property type="entry name" value="HYPOTHETICAL OXIDOREDUCTASE (EUROFUNG)"/>
    <property type="match status" value="1"/>
</dbReference>
<dbReference type="InterPro" id="IPR011032">
    <property type="entry name" value="GroES-like_sf"/>
</dbReference>
<dbReference type="InterPro" id="IPR036291">
    <property type="entry name" value="NAD(P)-bd_dom_sf"/>
</dbReference>
<dbReference type="SUPFAM" id="SSF51735">
    <property type="entry name" value="NAD(P)-binding Rossmann-fold domains"/>
    <property type="match status" value="1"/>
</dbReference>
<dbReference type="GO" id="GO:0016651">
    <property type="term" value="F:oxidoreductase activity, acting on NAD(P)H"/>
    <property type="evidence" value="ECO:0007669"/>
    <property type="project" value="InterPro"/>
</dbReference>
<gene>
    <name evidence="2" type="ORF">PTSG_05736</name>
</gene>
<evidence type="ECO:0000313" key="2">
    <source>
        <dbReference type="EMBL" id="EGD74043.1"/>
    </source>
</evidence>
<dbReference type="Proteomes" id="UP000007799">
    <property type="component" value="Unassembled WGS sequence"/>
</dbReference>